<dbReference type="AlphaFoldDB" id="A0A1E5CLI7"/>
<dbReference type="GO" id="GO:0006282">
    <property type="term" value="P:regulation of DNA repair"/>
    <property type="evidence" value="ECO:0007669"/>
    <property type="project" value="InterPro"/>
</dbReference>
<sequence>MNSAMWHLAQRDMTESELLAKLRVKTDNQAWIDETLEKLRGFGYLKSDNDFAIHFIERSFFSEYGSGYITEKLKKKGIKSDVISEAIERVKEDKQIDEQDIVTERINNYYSEFNMSREKLTATLQKRGFSYAQVKEAIAQHPQSSQLQSNLEIKAAKADLEKEVLKYVRKGKGLTVIRQELRQRKIDITDLDALIEKLVSTEEVDFFSSCLEQLEKKNYDVANHKERSKAYAMLTRKGFSSEEINYALSEIGQ</sequence>
<proteinExistence type="inferred from homology"/>
<dbReference type="GO" id="GO:0005737">
    <property type="term" value="C:cytoplasm"/>
    <property type="evidence" value="ECO:0007669"/>
    <property type="project" value="UniProtKB-SubCell"/>
</dbReference>
<accession>A0A1E5CLI7</accession>
<dbReference type="Gene3D" id="1.10.10.10">
    <property type="entry name" value="Winged helix-like DNA-binding domain superfamily/Winged helix DNA-binding domain"/>
    <property type="match status" value="3"/>
</dbReference>
<dbReference type="EMBL" id="AJYW02000313">
    <property type="protein sequence ID" value="OEE69557.1"/>
    <property type="molecule type" value="Genomic_DNA"/>
</dbReference>
<evidence type="ECO:0000256" key="1">
    <source>
        <dbReference type="ARBA" id="ARBA00004496"/>
    </source>
</evidence>
<comment type="caution">
    <text evidence="6">The sequence shown here is derived from an EMBL/GenBank/DDBJ whole genome shotgun (WGS) entry which is preliminary data.</text>
</comment>
<dbReference type="SUPFAM" id="SSF109998">
    <property type="entry name" value="Triger factor/SurA peptide-binding domain-like"/>
    <property type="match status" value="1"/>
</dbReference>
<evidence type="ECO:0000256" key="2">
    <source>
        <dbReference type="ARBA" id="ARBA00009695"/>
    </source>
</evidence>
<dbReference type="PANTHER" id="PTHR33602:SF1">
    <property type="entry name" value="REGULATORY PROTEIN RECX FAMILY PROTEIN"/>
    <property type="match status" value="1"/>
</dbReference>
<dbReference type="RefSeq" id="WP_029203252.1">
    <property type="nucleotide sequence ID" value="NZ_AJYW02000313.1"/>
</dbReference>
<organism evidence="6 7">
    <name type="scientific">Vibrio genomosp. F6 str. FF-238</name>
    <dbReference type="NCBI Taxonomy" id="1191298"/>
    <lineage>
        <taxon>Bacteria</taxon>
        <taxon>Pseudomonadati</taxon>
        <taxon>Pseudomonadota</taxon>
        <taxon>Gammaproteobacteria</taxon>
        <taxon>Vibrionales</taxon>
        <taxon>Vibrionaceae</taxon>
        <taxon>Vibrio</taxon>
    </lineage>
</organism>
<dbReference type="PANTHER" id="PTHR33602">
    <property type="entry name" value="REGULATORY PROTEIN RECX FAMILY PROTEIN"/>
    <property type="match status" value="1"/>
</dbReference>
<evidence type="ECO:0000256" key="4">
    <source>
        <dbReference type="ARBA" id="ARBA00022490"/>
    </source>
</evidence>
<dbReference type="InterPro" id="IPR003783">
    <property type="entry name" value="Regulatory_RecX"/>
</dbReference>
<evidence type="ECO:0000313" key="7">
    <source>
        <dbReference type="Proteomes" id="UP000094165"/>
    </source>
</evidence>
<comment type="similarity">
    <text evidence="2">Belongs to the RecX family.</text>
</comment>
<name>A0A1E5CLI7_9VIBR</name>
<evidence type="ECO:0000313" key="6">
    <source>
        <dbReference type="EMBL" id="OEE69557.1"/>
    </source>
</evidence>
<dbReference type="InterPro" id="IPR027304">
    <property type="entry name" value="Trigger_fact/SurA_dom_sf"/>
</dbReference>
<gene>
    <name evidence="6" type="ORF">A130_09745</name>
</gene>
<reference evidence="6 7" key="1">
    <citation type="journal article" date="2012" name="Science">
        <title>Ecological populations of bacteria act as socially cohesive units of antibiotic production and resistance.</title>
        <authorList>
            <person name="Cordero O.X."/>
            <person name="Wildschutte H."/>
            <person name="Kirkup B."/>
            <person name="Proehl S."/>
            <person name="Ngo L."/>
            <person name="Hussain F."/>
            <person name="Le Roux F."/>
            <person name="Mincer T."/>
            <person name="Polz M.F."/>
        </authorList>
    </citation>
    <scope>NUCLEOTIDE SEQUENCE [LARGE SCALE GENOMIC DNA]</scope>
    <source>
        <strain evidence="6 7">FF-238</strain>
    </source>
</reference>
<protein>
    <recommendedName>
        <fullName evidence="3">Regulatory protein RecX</fullName>
    </recommendedName>
</protein>
<keyword evidence="7" id="KW-1185">Reference proteome</keyword>
<dbReference type="InterPro" id="IPR053925">
    <property type="entry name" value="RecX_HTH_3rd"/>
</dbReference>
<comment type="subcellular location">
    <subcellularLocation>
        <location evidence="1">Cytoplasm</location>
    </subcellularLocation>
</comment>
<feature type="domain" description="RecX third three-helical" evidence="5">
    <location>
        <begin position="205"/>
        <end position="248"/>
    </location>
</feature>
<evidence type="ECO:0000256" key="3">
    <source>
        <dbReference type="ARBA" id="ARBA00018111"/>
    </source>
</evidence>
<dbReference type="Pfam" id="PF21981">
    <property type="entry name" value="RecX_HTH3"/>
    <property type="match status" value="1"/>
</dbReference>
<dbReference type="InterPro" id="IPR036388">
    <property type="entry name" value="WH-like_DNA-bd_sf"/>
</dbReference>
<evidence type="ECO:0000259" key="5">
    <source>
        <dbReference type="Pfam" id="PF21981"/>
    </source>
</evidence>
<keyword evidence="4" id="KW-0963">Cytoplasm</keyword>
<dbReference type="Proteomes" id="UP000094165">
    <property type="component" value="Unassembled WGS sequence"/>
</dbReference>